<evidence type="ECO:0000256" key="6">
    <source>
        <dbReference type="ARBA" id="ARBA00023157"/>
    </source>
</evidence>
<dbReference type="EC" id="3.1.3.2" evidence="3"/>
<comment type="caution">
    <text evidence="9">The sequence shown here is derived from an EMBL/GenBank/DDBJ whole genome shotgun (WGS) entry which is preliminary data.</text>
</comment>
<proteinExistence type="inferred from homology"/>
<comment type="catalytic activity">
    <reaction evidence="1">
        <text>a phosphate monoester + H2O = an alcohol + phosphate</text>
        <dbReference type="Rhea" id="RHEA:15017"/>
        <dbReference type="ChEBI" id="CHEBI:15377"/>
        <dbReference type="ChEBI" id="CHEBI:30879"/>
        <dbReference type="ChEBI" id="CHEBI:43474"/>
        <dbReference type="ChEBI" id="CHEBI:67140"/>
        <dbReference type="EC" id="3.1.3.2"/>
    </reaction>
</comment>
<evidence type="ECO:0000313" key="9">
    <source>
        <dbReference type="EMBL" id="KAL3396288.1"/>
    </source>
</evidence>
<keyword evidence="6" id="KW-1015">Disulfide bond</keyword>
<keyword evidence="5" id="KW-0378">Hydrolase</keyword>
<evidence type="ECO:0000256" key="7">
    <source>
        <dbReference type="ARBA" id="ARBA00023180"/>
    </source>
</evidence>
<evidence type="ECO:0000256" key="2">
    <source>
        <dbReference type="ARBA" id="ARBA00005375"/>
    </source>
</evidence>
<dbReference type="PROSITE" id="PS00616">
    <property type="entry name" value="HIS_ACID_PHOSPHAT_1"/>
    <property type="match status" value="1"/>
</dbReference>
<evidence type="ECO:0000256" key="5">
    <source>
        <dbReference type="ARBA" id="ARBA00022801"/>
    </source>
</evidence>
<dbReference type="InterPro" id="IPR033379">
    <property type="entry name" value="Acid_Pase_AS"/>
</dbReference>
<dbReference type="InterPro" id="IPR000560">
    <property type="entry name" value="His_Pase_clade-2"/>
</dbReference>
<evidence type="ECO:0000313" key="10">
    <source>
        <dbReference type="Proteomes" id="UP001627154"/>
    </source>
</evidence>
<keyword evidence="7" id="KW-0325">Glycoprotein</keyword>
<dbReference type="EMBL" id="JBJJXI010000072">
    <property type="protein sequence ID" value="KAL3396288.1"/>
    <property type="molecule type" value="Genomic_DNA"/>
</dbReference>
<keyword evidence="4 8" id="KW-0732">Signal</keyword>
<dbReference type="Proteomes" id="UP001627154">
    <property type="component" value="Unassembled WGS sequence"/>
</dbReference>
<dbReference type="GO" id="GO:0003993">
    <property type="term" value="F:acid phosphatase activity"/>
    <property type="evidence" value="ECO:0007669"/>
    <property type="project" value="UniProtKB-EC"/>
</dbReference>
<sequence length="758" mass="87311">MMIMSVQLTKLSLGSLLLLIHAVAGLPAVLDVDVDDSSNGNGGSGNGNGSRKLQLIQVIFRHGDRVPDRGEIYDSDPYTDEFWKPLGYGKLTKVGERREFELGRMLRRRYDDFLGDYEPDRVYSFTTDMNRTKLSLKLVLNGLYNNETKWNEKGNTLLEEFSVDCVPDGGNVFRHPSKKCSKFGKLYKEALDANEPKLDMYRELFDRIENSTHFKHEYKIKIGSRLYRNIRSALALGLPMPGWCSEKCYDDLRHIAGINFGVYVHAPNISRITVGPSLEIFLKNMRDNDEKSSTNKIYLYSAHDYNIATISKALEFEGIPDFPDFGSTIMIEKWKDENDNSFVKMMMWTGVSEQLITLKLPDCDIECPLERFRTILKPLMPKAQDKKCYTSKAKNPCVFRHGDRIPDKSEVYETDPYDKTHWKPGGYGMLTDKGRKHAYQLGEVLRERYDGLVGRQFNEEEVFSYSTDFDRTQESLQMVLNGLFAPVHHKPWNQVKDLKKFPIRVKHRPNFMRPIKLYCKKYRTMYEAAENNPEIWKRTNQHEKFMDEVRERTKVPNLRTPKIASRLLGNLDAVISMGLPIPDWCTGDCYKILYELTGVHIDTYVLTEEMKRVVVGPAVKIFTNNIMLDQNSAKDDPKNKIKLFLFSGHDIGLSTISRVLRMKEVPEQPAYSSALIIEKLCDEEDKVYVRIYYYAGATAQIIPIKLEFPEKSSSSVLGMFKSKHCNLECPVKSYYKIVKPWLPHTDDEECESGSTSST</sequence>
<dbReference type="InterPro" id="IPR050645">
    <property type="entry name" value="Histidine_acid_phosphatase"/>
</dbReference>
<accession>A0ABD2WUQ1</accession>
<keyword evidence="10" id="KW-1185">Reference proteome</keyword>
<gene>
    <name evidence="9" type="ORF">TKK_009712</name>
</gene>
<dbReference type="PANTHER" id="PTHR11567">
    <property type="entry name" value="ACID PHOSPHATASE-RELATED"/>
    <property type="match status" value="1"/>
</dbReference>
<name>A0ABD2WUQ1_9HYME</name>
<dbReference type="CDD" id="cd07061">
    <property type="entry name" value="HP_HAP_like"/>
    <property type="match status" value="2"/>
</dbReference>
<organism evidence="9 10">
    <name type="scientific">Trichogramma kaykai</name>
    <dbReference type="NCBI Taxonomy" id="54128"/>
    <lineage>
        <taxon>Eukaryota</taxon>
        <taxon>Metazoa</taxon>
        <taxon>Ecdysozoa</taxon>
        <taxon>Arthropoda</taxon>
        <taxon>Hexapoda</taxon>
        <taxon>Insecta</taxon>
        <taxon>Pterygota</taxon>
        <taxon>Neoptera</taxon>
        <taxon>Endopterygota</taxon>
        <taxon>Hymenoptera</taxon>
        <taxon>Apocrita</taxon>
        <taxon>Proctotrupomorpha</taxon>
        <taxon>Chalcidoidea</taxon>
        <taxon>Trichogrammatidae</taxon>
        <taxon>Trichogramma</taxon>
    </lineage>
</organism>
<evidence type="ECO:0000256" key="8">
    <source>
        <dbReference type="SAM" id="SignalP"/>
    </source>
</evidence>
<feature type="chain" id="PRO_5044778302" description="acid phosphatase" evidence="8">
    <location>
        <begin position="26"/>
        <end position="758"/>
    </location>
</feature>
<protein>
    <recommendedName>
        <fullName evidence="3">acid phosphatase</fullName>
        <ecNumber evidence="3">3.1.3.2</ecNumber>
    </recommendedName>
</protein>
<evidence type="ECO:0000256" key="1">
    <source>
        <dbReference type="ARBA" id="ARBA00000032"/>
    </source>
</evidence>
<evidence type="ECO:0000256" key="3">
    <source>
        <dbReference type="ARBA" id="ARBA00012646"/>
    </source>
</evidence>
<feature type="signal peptide" evidence="8">
    <location>
        <begin position="1"/>
        <end position="25"/>
    </location>
</feature>
<dbReference type="Gene3D" id="3.40.50.1240">
    <property type="entry name" value="Phosphoglycerate mutase-like"/>
    <property type="match status" value="2"/>
</dbReference>
<dbReference type="Pfam" id="PF00328">
    <property type="entry name" value="His_Phos_2"/>
    <property type="match status" value="2"/>
</dbReference>
<dbReference type="AlphaFoldDB" id="A0ABD2WUQ1"/>
<reference evidence="9 10" key="1">
    <citation type="journal article" date="2024" name="bioRxiv">
        <title>A reference genome for Trichogramma kaykai: A tiny desert-dwelling parasitoid wasp with competing sex-ratio distorters.</title>
        <authorList>
            <person name="Culotta J."/>
            <person name="Lindsey A.R."/>
        </authorList>
    </citation>
    <scope>NUCLEOTIDE SEQUENCE [LARGE SCALE GENOMIC DNA]</scope>
    <source>
        <strain evidence="9 10">KSX58</strain>
    </source>
</reference>
<evidence type="ECO:0000256" key="4">
    <source>
        <dbReference type="ARBA" id="ARBA00022729"/>
    </source>
</evidence>
<dbReference type="PANTHER" id="PTHR11567:SF211">
    <property type="entry name" value="PROSTATIC ACID PHOSPHATASE"/>
    <property type="match status" value="1"/>
</dbReference>
<dbReference type="InterPro" id="IPR029033">
    <property type="entry name" value="His_PPase_superfam"/>
</dbReference>
<comment type="similarity">
    <text evidence="2">Belongs to the histidine acid phosphatase family.</text>
</comment>
<dbReference type="SUPFAM" id="SSF53254">
    <property type="entry name" value="Phosphoglycerate mutase-like"/>
    <property type="match status" value="2"/>
</dbReference>